<sequence>MDNGQFLDLLYSNLTLYLSLLGLVFIIYYAWFGNKVRHVADPLMIGFVAQVFSCSVVLLLEFTSEIDDFYFYSFLYTEVMFLIPLLFMRKNYVKINDDSHERFLAYKRWNYGYSSFYYTTTILLIITSIYYFAIVGIPILNQLSRLDTNESAGIISWFTDVYWVCFPAMVAIKRYVYRRKSFVDYVLLLLCFVCLLVKGGKSDFFFMIVSLFLVKEVYQIRELAKVVKILSYISPLIILGLMVVIFSVWGANGSVVSAFFERFVLFGDVFYQGYSKPFMDSLPKDIYVWDYFFGGTINKLSMILGYPVKDKVIFGYEISKYYYNIDSGIGPNARQNILGLYLFGPYFCGVFSFVLGLIYLAIRRGTFLVNNRTRAYSLRVVFYIIFCTYSCYLFIDPTLTWGLYLKTTFVFIFPLIVSLLNQSIYNRRLKGV</sequence>
<accession>A0A6B9XTE7</accession>
<dbReference type="EMBL" id="MK595738">
    <property type="protein sequence ID" value="QHR93376.1"/>
    <property type="molecule type" value="Genomic_DNA"/>
</dbReference>
<dbReference type="AlphaFoldDB" id="A0A6B9XTE7"/>
<protein>
    <submittedName>
        <fullName evidence="1">O antigen polymerase</fullName>
    </submittedName>
</protein>
<proteinExistence type="predicted"/>
<gene>
    <name evidence="1" type="primary">wzy</name>
</gene>
<organism evidence="1">
    <name type="scientific">Enterobacter cloacae</name>
    <dbReference type="NCBI Taxonomy" id="550"/>
    <lineage>
        <taxon>Bacteria</taxon>
        <taxon>Pseudomonadati</taxon>
        <taxon>Pseudomonadota</taxon>
        <taxon>Gammaproteobacteria</taxon>
        <taxon>Enterobacterales</taxon>
        <taxon>Enterobacteriaceae</taxon>
        <taxon>Enterobacter</taxon>
        <taxon>Enterobacter cloacae complex</taxon>
    </lineage>
</organism>
<name>A0A6B9XTE7_ENTCL</name>
<evidence type="ECO:0000313" key="1">
    <source>
        <dbReference type="EMBL" id="QHR93376.1"/>
    </source>
</evidence>
<reference evidence="1" key="1">
    <citation type="submission" date="2019-03" db="EMBL/GenBank/DDBJ databases">
        <title>Genetic characterization of the O-antigen and development of a molecular serotyping scheme for Enterobacter cloacae.</title>
        <authorList>
            <person name="Li Y."/>
            <person name="Huang J."/>
            <person name="Wang X."/>
            <person name="Xu C."/>
            <person name="Han T."/>
            <person name="Guo X."/>
        </authorList>
    </citation>
    <scope>NUCLEOTIDE SEQUENCE</scope>
    <source>
        <strain evidence="1">NCTC 11596</strain>
    </source>
</reference>